<accession>A0A8T1ESG8</accession>
<sequence>MQFELIHCSTEVLDAGNIKVEGKQKAVQGRFGQDYVTADNAINGASAEDYLQFSKKRFRALKTITVILSGS</sequence>
<dbReference type="Proteomes" id="UP000697107">
    <property type="component" value="Unassembled WGS sequence"/>
</dbReference>
<dbReference type="AlphaFoldDB" id="A0A8T1ESG8"/>
<dbReference type="EMBL" id="RCML01001727">
    <property type="protein sequence ID" value="KAG2960733.1"/>
    <property type="molecule type" value="Genomic_DNA"/>
</dbReference>
<comment type="caution">
    <text evidence="1">The sequence shown here is derived from an EMBL/GenBank/DDBJ whole genome shotgun (WGS) entry which is preliminary data.</text>
</comment>
<protein>
    <submittedName>
        <fullName evidence="1">Uncharacterized protein</fullName>
    </submittedName>
</protein>
<proteinExistence type="predicted"/>
<evidence type="ECO:0000313" key="2">
    <source>
        <dbReference type="Proteomes" id="UP000697107"/>
    </source>
</evidence>
<gene>
    <name evidence="1" type="ORF">PC118_g22360</name>
</gene>
<name>A0A8T1ESG8_9STRA</name>
<reference evidence="1" key="1">
    <citation type="submission" date="2018-10" db="EMBL/GenBank/DDBJ databases">
        <title>Effector identification in a new, highly contiguous assembly of the strawberry crown rot pathogen Phytophthora cactorum.</title>
        <authorList>
            <person name="Armitage A.D."/>
            <person name="Nellist C.F."/>
            <person name="Bates H."/>
            <person name="Vickerstaff R.J."/>
            <person name="Harrison R.J."/>
        </authorList>
    </citation>
    <scope>NUCLEOTIDE SEQUENCE</scope>
    <source>
        <strain evidence="1">P415</strain>
    </source>
</reference>
<organism evidence="1 2">
    <name type="scientific">Phytophthora cactorum</name>
    <dbReference type="NCBI Taxonomy" id="29920"/>
    <lineage>
        <taxon>Eukaryota</taxon>
        <taxon>Sar</taxon>
        <taxon>Stramenopiles</taxon>
        <taxon>Oomycota</taxon>
        <taxon>Peronosporomycetes</taxon>
        <taxon>Peronosporales</taxon>
        <taxon>Peronosporaceae</taxon>
        <taxon>Phytophthora</taxon>
    </lineage>
</organism>
<evidence type="ECO:0000313" key="1">
    <source>
        <dbReference type="EMBL" id="KAG2960733.1"/>
    </source>
</evidence>